<proteinExistence type="predicted"/>
<comment type="caution">
    <text evidence="1">The sequence shown here is derived from an EMBL/GenBank/DDBJ whole genome shotgun (WGS) entry which is preliminary data.</text>
</comment>
<sequence>MPDEPLYGLEYDPYGFELEPAAEQRRKVLARSANLDMAVGALTAYMYERVGGRSCLIAGARGSGKTTLVDRAFEDVKRGPNAARRPIRVRLHGPSLLNPPQPIPTKDDPSPPKISVAEHVIKTLVINLYQTAAEEVSNAFKDYVADYGQDWGEFAAQLRLTLDGAPSAATLRFFWERAGALPGGVLFPRLTSESQRGDDEQFTTNQGMAEIVALATAAEAYRSCAGQYKQEKKDAKSVGDKAETKTQFSASGKEFSQTLIGLATGVSAGATAAALGTSKPTVALAGAITALASMVTLSYTRTRSRETTLKEEVTFLPDLSVSALVHRVVLLLRRLRQAGIIPIFVIDELDKVENPVRPLNELTSSLKFLFADEGFFCFLTDRTYFAEIGRLNRQQVNTQIRTIYTNQMLVRYDTSDIREFLKQVIRPSEDVRDSNRNELEADAEAFRYIVICRSRMLLFEMSRDLAGFSRPDGRLKLAFKAPRENLGHQFHLAVQLAIELVLTNEFVANRISRDANFAQTIYDALYYPVNLWYTDERRVDCSQIALIDGISAITGESLSLEEPDQDFLHTQVKAVLELIADLPYLEERLRAAFRSNRLVVADGILGRLLDAIPKEIRLLKAVPGAEDVYQWDYNRSGIPYEASVIQDIQDNRPLWDAYATIGALVKSVAEIVARRSTVDEVLSGLSEAESVTKLLAGLLIPIGANS</sequence>
<evidence type="ECO:0000313" key="2">
    <source>
        <dbReference type="Proteomes" id="UP000269669"/>
    </source>
</evidence>
<gene>
    <name evidence="1" type="ORF">EDE15_3556</name>
</gene>
<dbReference type="Proteomes" id="UP000269669">
    <property type="component" value="Unassembled WGS sequence"/>
</dbReference>
<keyword evidence="2" id="KW-1185">Reference proteome</keyword>
<protein>
    <submittedName>
        <fullName evidence="1">Uncharacterized protein</fullName>
    </submittedName>
</protein>
<dbReference type="EMBL" id="RSDW01000001">
    <property type="protein sequence ID" value="RSL18002.1"/>
    <property type="molecule type" value="Genomic_DNA"/>
</dbReference>
<reference evidence="1 2" key="1">
    <citation type="submission" date="2018-12" db="EMBL/GenBank/DDBJ databases">
        <title>Sequencing of bacterial isolates from soil warming experiment in Harvard Forest, Massachusetts, USA.</title>
        <authorList>
            <person name="Deangelis K."/>
        </authorList>
    </citation>
    <scope>NUCLEOTIDE SEQUENCE [LARGE SCALE GENOMIC DNA]</scope>
    <source>
        <strain evidence="1 2">EB153</strain>
    </source>
</reference>
<dbReference type="RefSeq" id="WP_125486419.1">
    <property type="nucleotide sequence ID" value="NZ_RSDW01000001.1"/>
</dbReference>
<accession>A0A428MME9</accession>
<evidence type="ECO:0000313" key="1">
    <source>
        <dbReference type="EMBL" id="RSL18002.1"/>
    </source>
</evidence>
<dbReference type="InterPro" id="IPR027417">
    <property type="entry name" value="P-loop_NTPase"/>
</dbReference>
<dbReference type="SUPFAM" id="SSF52540">
    <property type="entry name" value="P-loop containing nucleoside triphosphate hydrolases"/>
    <property type="match status" value="1"/>
</dbReference>
<organism evidence="1 2">
    <name type="scientific">Edaphobacter aggregans</name>
    <dbReference type="NCBI Taxonomy" id="570835"/>
    <lineage>
        <taxon>Bacteria</taxon>
        <taxon>Pseudomonadati</taxon>
        <taxon>Acidobacteriota</taxon>
        <taxon>Terriglobia</taxon>
        <taxon>Terriglobales</taxon>
        <taxon>Acidobacteriaceae</taxon>
        <taxon>Edaphobacter</taxon>
    </lineage>
</organism>
<dbReference type="OrthoDB" id="9204560at2"/>
<name>A0A428MME9_9BACT</name>
<dbReference type="AlphaFoldDB" id="A0A428MME9"/>